<sequence length="43" mass="4775">MPIEAVCEEDGSKGVFIKKNGYAEFRKVDIIYQGNDIAVISLI</sequence>
<dbReference type="OrthoDB" id="1834786at2"/>
<comment type="caution">
    <text evidence="1">The sequence shown here is derived from an EMBL/GenBank/DDBJ whole genome shotgun (WGS) entry which is preliminary data.</text>
</comment>
<dbReference type="EMBL" id="AZQP01000021">
    <property type="protein sequence ID" value="EYE88442.1"/>
    <property type="molecule type" value="Genomic_DNA"/>
</dbReference>
<accession>A0A017RUT9</accession>
<name>A0A017RUT9_9CLOT</name>
<gene>
    <name evidence="1" type="ORF">Q428_08065</name>
</gene>
<evidence type="ECO:0000313" key="2">
    <source>
        <dbReference type="Proteomes" id="UP000019681"/>
    </source>
</evidence>
<evidence type="ECO:0000313" key="1">
    <source>
        <dbReference type="EMBL" id="EYE88442.1"/>
    </source>
</evidence>
<protein>
    <submittedName>
        <fullName evidence="1">Uncharacterized protein</fullName>
    </submittedName>
</protein>
<dbReference type="AlphaFoldDB" id="A0A017RUT9"/>
<dbReference type="Proteomes" id="UP000019681">
    <property type="component" value="Unassembled WGS sequence"/>
</dbReference>
<dbReference type="RefSeq" id="WP_161633607.1">
    <property type="nucleotide sequence ID" value="NZ_AZQP01000021.1"/>
</dbReference>
<organism evidence="1 2">
    <name type="scientific">Fervidicella metallireducens AeB</name>
    <dbReference type="NCBI Taxonomy" id="1403537"/>
    <lineage>
        <taxon>Bacteria</taxon>
        <taxon>Bacillati</taxon>
        <taxon>Bacillota</taxon>
        <taxon>Clostridia</taxon>
        <taxon>Eubacteriales</taxon>
        <taxon>Clostridiaceae</taxon>
        <taxon>Fervidicella</taxon>
    </lineage>
</organism>
<reference evidence="1 2" key="1">
    <citation type="journal article" date="2014" name="Genome Announc.">
        <title>Draft Genome Sequence of Fervidicella metallireducens Strain AeBT, an Iron-Reducing Thermoanaerobe from the Great Artesian Basin.</title>
        <authorList>
            <person name="Patel B.K."/>
        </authorList>
    </citation>
    <scope>NUCLEOTIDE SEQUENCE [LARGE SCALE GENOMIC DNA]</scope>
    <source>
        <strain evidence="1 2">AeB</strain>
    </source>
</reference>
<dbReference type="STRING" id="1403537.Q428_08065"/>
<keyword evidence="2" id="KW-1185">Reference proteome</keyword>
<proteinExistence type="predicted"/>